<organism evidence="2 3">
    <name type="scientific">Apostasia shenzhenica</name>
    <dbReference type="NCBI Taxonomy" id="1088818"/>
    <lineage>
        <taxon>Eukaryota</taxon>
        <taxon>Viridiplantae</taxon>
        <taxon>Streptophyta</taxon>
        <taxon>Embryophyta</taxon>
        <taxon>Tracheophyta</taxon>
        <taxon>Spermatophyta</taxon>
        <taxon>Magnoliopsida</taxon>
        <taxon>Liliopsida</taxon>
        <taxon>Asparagales</taxon>
        <taxon>Orchidaceae</taxon>
        <taxon>Apostasioideae</taxon>
        <taxon>Apostasia</taxon>
    </lineage>
</organism>
<sequence length="359" mass="40336">MAKPFLLCNHYSPAMATSAGSPLRPVKRLNWRYPALLLRPRSSLSLPYFDSFCLPKPSPSRRIFAVLSSSGTRILTRAMNGGEKHAVDSAETDKEIEARGESTMPERFRNLNKEAPDRPVRWPWAIALFLLIYAWRTVLWELSNWKKAALAIASAFFGLLKLLLALVFHFIGDPITGLIRLFEYVLYYIRYMYASIVAFCPVPELTRIILLTSIVLAIAEAVVPNSVNSQPFLLMLAGITGFGAVNGFIPEFLFWLILFGMLCYSKFIKKRDILSAALPSVALLTSVGEPWVRGLVVISYLALAIAQHAKSFKESGKTENYVSSRSLPLPLLLASLAIGTHLVAKWIRYRHLTWMIHSF</sequence>
<keyword evidence="1" id="KW-1133">Transmembrane helix</keyword>
<evidence type="ECO:0000313" key="3">
    <source>
        <dbReference type="Proteomes" id="UP000236161"/>
    </source>
</evidence>
<feature type="transmembrane region" description="Helical" evidence="1">
    <location>
        <begin position="149"/>
        <end position="172"/>
    </location>
</feature>
<evidence type="ECO:0000256" key="1">
    <source>
        <dbReference type="SAM" id="Phobius"/>
    </source>
</evidence>
<dbReference type="InterPro" id="IPR056894">
    <property type="entry name" value="AtTam38"/>
</dbReference>
<dbReference type="AlphaFoldDB" id="A0A2I0A881"/>
<reference evidence="2 3" key="1">
    <citation type="journal article" date="2017" name="Nature">
        <title>The Apostasia genome and the evolution of orchids.</title>
        <authorList>
            <person name="Zhang G.Q."/>
            <person name="Liu K.W."/>
            <person name="Li Z."/>
            <person name="Lohaus R."/>
            <person name="Hsiao Y.Y."/>
            <person name="Niu S.C."/>
            <person name="Wang J.Y."/>
            <person name="Lin Y.C."/>
            <person name="Xu Q."/>
            <person name="Chen L.J."/>
            <person name="Yoshida K."/>
            <person name="Fujiwara S."/>
            <person name="Wang Z.W."/>
            <person name="Zhang Y.Q."/>
            <person name="Mitsuda N."/>
            <person name="Wang M."/>
            <person name="Liu G.H."/>
            <person name="Pecoraro L."/>
            <person name="Huang H.X."/>
            <person name="Xiao X.J."/>
            <person name="Lin M."/>
            <person name="Wu X.Y."/>
            <person name="Wu W.L."/>
            <person name="Chen Y.Y."/>
            <person name="Chang S.B."/>
            <person name="Sakamoto S."/>
            <person name="Ohme-Takagi M."/>
            <person name="Yagi M."/>
            <person name="Zeng S.J."/>
            <person name="Shen C.Y."/>
            <person name="Yeh C.M."/>
            <person name="Luo Y.B."/>
            <person name="Tsai W.C."/>
            <person name="Van de Peer Y."/>
            <person name="Liu Z.J."/>
        </authorList>
    </citation>
    <scope>NUCLEOTIDE SEQUENCE [LARGE SCALE GENOMIC DNA]</scope>
    <source>
        <strain evidence="3">cv. Shenzhen</strain>
        <tissue evidence="2">Stem</tissue>
    </source>
</reference>
<dbReference type="Pfam" id="PF25114">
    <property type="entry name" value="AtTam38"/>
    <property type="match status" value="1"/>
</dbReference>
<proteinExistence type="predicted"/>
<name>A0A2I0A881_9ASPA</name>
<protein>
    <submittedName>
        <fullName evidence="2">Uncharacterized protein</fullName>
    </submittedName>
</protein>
<dbReference type="Proteomes" id="UP000236161">
    <property type="component" value="Unassembled WGS sequence"/>
</dbReference>
<feature type="transmembrane region" description="Helical" evidence="1">
    <location>
        <begin position="329"/>
        <end position="347"/>
    </location>
</feature>
<keyword evidence="3" id="KW-1185">Reference proteome</keyword>
<dbReference type="STRING" id="1088818.A0A2I0A881"/>
<dbReference type="OrthoDB" id="1930779at2759"/>
<evidence type="ECO:0000313" key="2">
    <source>
        <dbReference type="EMBL" id="PKA51770.1"/>
    </source>
</evidence>
<dbReference type="EMBL" id="KZ452012">
    <property type="protein sequence ID" value="PKA51770.1"/>
    <property type="molecule type" value="Genomic_DNA"/>
</dbReference>
<feature type="transmembrane region" description="Helical" evidence="1">
    <location>
        <begin position="122"/>
        <end position="142"/>
    </location>
</feature>
<keyword evidence="1" id="KW-0472">Membrane</keyword>
<keyword evidence="1" id="KW-0812">Transmembrane</keyword>
<accession>A0A2I0A881</accession>
<gene>
    <name evidence="2" type="ORF">AXF42_Ash007999</name>
</gene>
<feature type="transmembrane region" description="Helical" evidence="1">
    <location>
        <begin position="233"/>
        <end position="264"/>
    </location>
</feature>